<comment type="caution">
    <text evidence="2">The sequence shown here is derived from an EMBL/GenBank/DDBJ whole genome shotgun (WGS) entry which is preliminary data.</text>
</comment>
<dbReference type="STRING" id="1121338.CLTEP_23850"/>
<name>A0A151AUP8_9CLOT</name>
<dbReference type="OrthoDB" id="1910031at2"/>
<keyword evidence="1" id="KW-0472">Membrane</keyword>
<dbReference type="RefSeq" id="WP_066826936.1">
    <property type="nucleotide sequence ID" value="NZ_LTBA01000047.1"/>
</dbReference>
<accession>A0A151AUP8</accession>
<evidence type="ECO:0000256" key="1">
    <source>
        <dbReference type="SAM" id="Phobius"/>
    </source>
</evidence>
<dbReference type="EMBL" id="LTBA01000047">
    <property type="protein sequence ID" value="KYH31389.1"/>
    <property type="molecule type" value="Genomic_DNA"/>
</dbReference>
<keyword evidence="1" id="KW-1133">Transmembrane helix</keyword>
<feature type="transmembrane region" description="Helical" evidence="1">
    <location>
        <begin position="126"/>
        <end position="145"/>
    </location>
</feature>
<gene>
    <name evidence="2" type="ORF">CLTEP_23850</name>
</gene>
<proteinExistence type="predicted"/>
<keyword evidence="1" id="KW-0812">Transmembrane</keyword>
<evidence type="ECO:0000313" key="2">
    <source>
        <dbReference type="EMBL" id="KYH31389.1"/>
    </source>
</evidence>
<dbReference type="PATRIC" id="fig|1121338.3.peg.2463"/>
<protein>
    <submittedName>
        <fullName evidence="2">Uncharacterized protein</fullName>
    </submittedName>
</protein>
<evidence type="ECO:0000313" key="3">
    <source>
        <dbReference type="Proteomes" id="UP000075531"/>
    </source>
</evidence>
<keyword evidence="3" id="KW-1185">Reference proteome</keyword>
<dbReference type="Proteomes" id="UP000075531">
    <property type="component" value="Unassembled WGS sequence"/>
</dbReference>
<reference evidence="2 3" key="1">
    <citation type="submission" date="2016-02" db="EMBL/GenBank/DDBJ databases">
        <title>Genome sequence of Clostridium tepidiprofundi DSM 19306.</title>
        <authorList>
            <person name="Poehlein A."/>
            <person name="Daniel R."/>
        </authorList>
    </citation>
    <scope>NUCLEOTIDE SEQUENCE [LARGE SCALE GENOMIC DNA]</scope>
    <source>
        <strain evidence="2 3">DSM 19306</strain>
    </source>
</reference>
<dbReference type="AlphaFoldDB" id="A0A151AUP8"/>
<organism evidence="2 3">
    <name type="scientific">Clostridium tepidiprofundi DSM 19306</name>
    <dbReference type="NCBI Taxonomy" id="1121338"/>
    <lineage>
        <taxon>Bacteria</taxon>
        <taxon>Bacillati</taxon>
        <taxon>Bacillota</taxon>
        <taxon>Clostridia</taxon>
        <taxon>Eubacteriales</taxon>
        <taxon>Clostridiaceae</taxon>
        <taxon>Clostridium</taxon>
    </lineage>
</organism>
<sequence>MNFEPEMFLENAVKEKDVRKIKVALSTYITKDPGNHDGEIQKALEYVKKNYGEVWEVHDNRKEEPKENWNIEYMGLLQSDLMNNFSKERFNHILEVGQALYPRNQSRKAEIRRETNRKDGDALGKYLVSAALGIVAVGIAIHFIIRK</sequence>